<dbReference type="KEGG" id="adu:127747473"/>
<proteinExistence type="predicted"/>
<dbReference type="PANTHER" id="PTHR33210:SF18">
    <property type="entry name" value="PROTODERMAL FACTOR 1"/>
    <property type="match status" value="1"/>
</dbReference>
<keyword evidence="1" id="KW-1185">Reference proteome</keyword>
<dbReference type="KEGG" id="adu:127743849"/>
<evidence type="ECO:0000313" key="2">
    <source>
        <dbReference type="RefSeq" id="XP_052111985.1"/>
    </source>
</evidence>
<protein>
    <submittedName>
        <fullName evidence="2 3">Protodermal factor 1-like</fullName>
    </submittedName>
</protein>
<dbReference type="PANTHER" id="PTHR33210">
    <property type="entry name" value="PROTODERMAL FACTOR 1"/>
    <property type="match status" value="1"/>
</dbReference>
<reference evidence="1" key="1">
    <citation type="journal article" date="2016" name="Nat. Genet.">
        <title>The genome sequences of Arachis duranensis and Arachis ipaensis, the diploid ancestors of cultivated peanut.</title>
        <authorList>
            <person name="Bertioli D.J."/>
            <person name="Cannon S.B."/>
            <person name="Froenicke L."/>
            <person name="Huang G."/>
            <person name="Farmer A.D."/>
            <person name="Cannon E.K."/>
            <person name="Liu X."/>
            <person name="Gao D."/>
            <person name="Clevenger J."/>
            <person name="Dash S."/>
            <person name="Ren L."/>
            <person name="Moretzsohn M.C."/>
            <person name="Shirasawa K."/>
            <person name="Huang W."/>
            <person name="Vidigal B."/>
            <person name="Abernathy B."/>
            <person name="Chu Y."/>
            <person name="Niederhuth C.E."/>
            <person name="Umale P."/>
            <person name="Araujo A.C."/>
            <person name="Kozik A."/>
            <person name="Kim K.D."/>
            <person name="Burow M.D."/>
            <person name="Varshney R.K."/>
            <person name="Wang X."/>
            <person name="Zhang X."/>
            <person name="Barkley N."/>
            <person name="Guimaraes P.M."/>
            <person name="Isobe S."/>
            <person name="Guo B."/>
            <person name="Liao B."/>
            <person name="Stalker H.T."/>
            <person name="Schmitz R.J."/>
            <person name="Scheffler B.E."/>
            <person name="Leal-Bertioli S.C."/>
            <person name="Xun X."/>
            <person name="Jackson S.A."/>
            <person name="Michelmore R."/>
            <person name="Ozias-Akins P."/>
        </authorList>
    </citation>
    <scope>NUCLEOTIDE SEQUENCE [LARGE SCALE GENOMIC DNA]</scope>
    <source>
        <strain evidence="1">cv. V14167</strain>
    </source>
</reference>
<dbReference type="GeneID" id="127747473"/>
<name>A0A9C6WTC5_ARADU</name>
<reference evidence="2 3" key="2">
    <citation type="submission" date="2025-04" db="UniProtKB">
        <authorList>
            <consortium name="RefSeq"/>
        </authorList>
    </citation>
    <scope>IDENTIFICATION</scope>
    <source>
        <tissue evidence="2 3">Whole plant</tissue>
    </source>
</reference>
<dbReference type="AlphaFoldDB" id="A0A9C6WTC5"/>
<sequence>MENQAFAVTMYPRLIAEKIHACFWSNHPGLIFGVLGWWGTLGNAFGVTSIPGMSSGITLPQALSNTRKDGIGALLREGTASYLNSLVNHKFPYTTSQVRDQFAASITSNKAAAAQAQLFKMANEGRTKPNF</sequence>
<evidence type="ECO:0000313" key="1">
    <source>
        <dbReference type="Proteomes" id="UP000515211"/>
    </source>
</evidence>
<gene>
    <name evidence="3" type="primary">LOC127747473</name>
    <name evidence="2" type="synonym">LOC127743849</name>
</gene>
<dbReference type="InterPro" id="IPR039923">
    <property type="entry name" value="Protodermal_1"/>
</dbReference>
<evidence type="ECO:0000313" key="3">
    <source>
        <dbReference type="RefSeq" id="XP_052117379.1"/>
    </source>
</evidence>
<accession>A0A9C6WTC5</accession>
<dbReference type="Proteomes" id="UP000515211">
    <property type="component" value="Chromosome 1"/>
</dbReference>
<dbReference type="RefSeq" id="XP_052111985.1">
    <property type="nucleotide sequence ID" value="XM_052256025.1"/>
</dbReference>
<organism evidence="1 3">
    <name type="scientific">Arachis duranensis</name>
    <name type="common">Wild peanut</name>
    <dbReference type="NCBI Taxonomy" id="130453"/>
    <lineage>
        <taxon>Eukaryota</taxon>
        <taxon>Viridiplantae</taxon>
        <taxon>Streptophyta</taxon>
        <taxon>Embryophyta</taxon>
        <taxon>Tracheophyta</taxon>
        <taxon>Spermatophyta</taxon>
        <taxon>Magnoliopsida</taxon>
        <taxon>eudicotyledons</taxon>
        <taxon>Gunneridae</taxon>
        <taxon>Pentapetalae</taxon>
        <taxon>rosids</taxon>
        <taxon>fabids</taxon>
        <taxon>Fabales</taxon>
        <taxon>Fabaceae</taxon>
        <taxon>Papilionoideae</taxon>
        <taxon>50 kb inversion clade</taxon>
        <taxon>dalbergioids sensu lato</taxon>
        <taxon>Dalbergieae</taxon>
        <taxon>Pterocarpus clade</taxon>
        <taxon>Arachis</taxon>
    </lineage>
</organism>
<dbReference type="RefSeq" id="XP_052117379.1">
    <property type="nucleotide sequence ID" value="XM_052261419.1"/>
</dbReference>